<dbReference type="Proteomes" id="UP000036168">
    <property type="component" value="Unassembled WGS sequence"/>
</dbReference>
<dbReference type="OrthoDB" id="2435352at2"/>
<dbReference type="RefSeq" id="WP_048356375.1">
    <property type="nucleotide sequence ID" value="NZ_CP023481.1"/>
</dbReference>
<accession>A0A0T6BN28</accession>
<keyword evidence="1" id="KW-0732">Signal</keyword>
<dbReference type="InterPro" id="IPR025616">
    <property type="entry name" value="YpjP"/>
</dbReference>
<dbReference type="STRING" id="1664069.BGLY_2573"/>
<comment type="caution">
    <text evidence="2">The sequence shown here is derived from an EMBL/GenBank/DDBJ whole genome shotgun (WGS) entry which is preliminary data.</text>
</comment>
<sequence>MKMWMRKALVTLFTIATFGLVSPPAALMADKPSEHQNIKQQTGYTAVYENREDSLSDGEQEQKLSFDSYMTGLLNDAEDQSFAKFGDKISQKIEDEYREEVLPKIEDVIVSHLMTLKDDEAYQDLEISKTPTPGKSEKIFHVYNRKTGEDVLRFHVRRDQPPQQGYWFNFHYHSAEDGFQKHHNLGSIYWDRNTPPNWMSH</sequence>
<evidence type="ECO:0000313" key="5">
    <source>
        <dbReference type="Proteomes" id="UP001341297"/>
    </source>
</evidence>
<evidence type="ECO:0000313" key="4">
    <source>
        <dbReference type="Proteomes" id="UP000036168"/>
    </source>
</evidence>
<feature type="signal peptide" evidence="1">
    <location>
        <begin position="1"/>
        <end position="28"/>
    </location>
</feature>
<evidence type="ECO:0000313" key="2">
    <source>
        <dbReference type="EMBL" id="KRT93048.1"/>
    </source>
</evidence>
<organism evidence="2 4">
    <name type="scientific">Bacillus glycinifermentans</name>
    <dbReference type="NCBI Taxonomy" id="1664069"/>
    <lineage>
        <taxon>Bacteria</taxon>
        <taxon>Bacillati</taxon>
        <taxon>Bacillota</taxon>
        <taxon>Bacilli</taxon>
        <taxon>Bacillales</taxon>
        <taxon>Bacillaceae</taxon>
        <taxon>Bacillus</taxon>
    </lineage>
</organism>
<evidence type="ECO:0000313" key="3">
    <source>
        <dbReference type="EMBL" id="MEC0486688.1"/>
    </source>
</evidence>
<gene>
    <name evidence="2" type="ORF">AB447_221230</name>
    <name evidence="3" type="ORF">P8828_18065</name>
</gene>
<keyword evidence="5" id="KW-1185">Reference proteome</keyword>
<reference evidence="2" key="2">
    <citation type="submission" date="2015-10" db="EMBL/GenBank/DDBJ databases">
        <authorList>
            <person name="Gilbert D.G."/>
        </authorList>
    </citation>
    <scope>NUCLEOTIDE SEQUENCE</scope>
    <source>
        <strain evidence="2">GO-13</strain>
    </source>
</reference>
<evidence type="ECO:0000256" key="1">
    <source>
        <dbReference type="SAM" id="SignalP"/>
    </source>
</evidence>
<protein>
    <submittedName>
        <fullName evidence="3">YpjP family protein</fullName>
    </submittedName>
</protein>
<dbReference type="EMBL" id="JARRTL010000019">
    <property type="protein sequence ID" value="MEC0486688.1"/>
    <property type="molecule type" value="Genomic_DNA"/>
</dbReference>
<reference evidence="3 5" key="3">
    <citation type="submission" date="2023-03" db="EMBL/GenBank/DDBJ databases">
        <title>Agriculturally important microbes genome sequencing.</title>
        <authorList>
            <person name="Dunlap C."/>
        </authorList>
    </citation>
    <scope>NUCLEOTIDE SEQUENCE [LARGE SCALE GENOMIC DNA]</scope>
    <source>
        <strain evidence="3 5">CBP-3203</strain>
    </source>
</reference>
<dbReference type="Proteomes" id="UP001341297">
    <property type="component" value="Unassembled WGS sequence"/>
</dbReference>
<proteinExistence type="predicted"/>
<dbReference type="AlphaFoldDB" id="A0A0T6BN28"/>
<feature type="chain" id="PRO_5044546927" evidence="1">
    <location>
        <begin position="29"/>
        <end position="201"/>
    </location>
</feature>
<reference evidence="2 4" key="1">
    <citation type="journal article" date="2015" name="Int. J. Syst. Evol. Microbiol.">
        <title>Bacillus glycinifermentans sp. nov., isolated from fermented soybean paste.</title>
        <authorList>
            <person name="Kim S.J."/>
            <person name="Dunlap C.A."/>
            <person name="Kwon S.W."/>
            <person name="Rooney A.P."/>
        </authorList>
    </citation>
    <scope>NUCLEOTIDE SEQUENCE [LARGE SCALE GENOMIC DNA]</scope>
    <source>
        <strain evidence="2 4">GO-13</strain>
    </source>
</reference>
<dbReference type="Pfam" id="PF14005">
    <property type="entry name" value="YpjP"/>
    <property type="match status" value="1"/>
</dbReference>
<dbReference type="EMBL" id="LECW02000024">
    <property type="protein sequence ID" value="KRT93048.1"/>
    <property type="molecule type" value="Genomic_DNA"/>
</dbReference>
<name>A0A0T6BN28_9BACI</name>